<proteinExistence type="predicted"/>
<organism evidence="1 2">
    <name type="scientific">Sphingomonas lycopersici</name>
    <dbReference type="NCBI Taxonomy" id="2951807"/>
    <lineage>
        <taxon>Bacteria</taxon>
        <taxon>Pseudomonadati</taxon>
        <taxon>Pseudomonadota</taxon>
        <taxon>Alphaproteobacteria</taxon>
        <taxon>Sphingomonadales</taxon>
        <taxon>Sphingomonadaceae</taxon>
        <taxon>Sphingomonas</taxon>
    </lineage>
</organism>
<dbReference type="AlphaFoldDB" id="A0AA42CS56"/>
<evidence type="ECO:0000313" key="1">
    <source>
        <dbReference type="EMBL" id="MCW6536882.1"/>
    </source>
</evidence>
<dbReference type="RefSeq" id="WP_265270674.1">
    <property type="nucleotide sequence ID" value="NZ_JANFAV010000017.1"/>
</dbReference>
<evidence type="ECO:0000313" key="2">
    <source>
        <dbReference type="Proteomes" id="UP001165565"/>
    </source>
</evidence>
<dbReference type="EMBL" id="JANFAV010000017">
    <property type="protein sequence ID" value="MCW6536882.1"/>
    <property type="molecule type" value="Genomic_DNA"/>
</dbReference>
<dbReference type="Proteomes" id="UP001165565">
    <property type="component" value="Unassembled WGS sequence"/>
</dbReference>
<dbReference type="SUPFAM" id="SSF52129">
    <property type="entry name" value="Caspase-like"/>
    <property type="match status" value="1"/>
</dbReference>
<sequence>MSGRALIAIGCDAYDHIGPLSGAESDARDIFSTLMRPEVGDYDVERSRLLQSPTLQEVRNALATVLFDGGPLDTLALSFAGHGAVGAGSFYMALRDTKGQALSATALSLADLLRMVAEAAPKQTYLFIDACQSGGLISDLNVILKSEVMGELGTPGVTLVATAAANQSAYEVGGHGIGTTALLDCVRGDVFLQDTTPALDLVEIGRAVSERVAAAGGQTPVVWGLNLYGPSSFCRNPHAGSGDAPLRSVLVGWPDSATSAAIREGLPQLWEPYVDVATDWEPRKFLARLEPLLARLGEDAETAIGLVARIEESFSNRARGSRDRFRELEVRSACAVALLPRSGQPAVDQWLAKSCSGLAGMVEAAVGDVVAAIAGYEFALINGGLGELYRLPLRLSKLLGWAAFAVHARRIAGEDGSSAAKRLDDLYSRIFATYSLSLVSMSDCQAPDVLIALTASSHAGHMDHGERLLSHMFSSAVLCDGWVARSDLDPSKQLSYLIARTGSGTEPNLELVAQPTELVLALLRASRLFDLSEHFDQSLAQLDHLALNAYLPETYLTFGEEHIASGVNSVFQIGHDVWSVAELEAAWPDFPVPSGAGQAMTAILSSLLFPDRVPWFLLPVPQLIER</sequence>
<accession>A0AA42CS56</accession>
<comment type="caution">
    <text evidence="1">The sequence shown here is derived from an EMBL/GenBank/DDBJ whole genome shotgun (WGS) entry which is preliminary data.</text>
</comment>
<name>A0AA42CS56_9SPHN</name>
<reference evidence="1" key="1">
    <citation type="submission" date="2022-06" db="EMBL/GenBank/DDBJ databases">
        <title>Sphingomonas sp. nov. isolated from rhizosphere soil of tomato.</title>
        <authorList>
            <person name="Dong H."/>
            <person name="Gao R."/>
        </authorList>
    </citation>
    <scope>NUCLEOTIDE SEQUENCE</scope>
    <source>
        <strain evidence="1">MMSM24</strain>
    </source>
</reference>
<protein>
    <submittedName>
        <fullName evidence="1">Caspase family protein</fullName>
    </submittedName>
</protein>
<gene>
    <name evidence="1" type="ORF">NEE01_19055</name>
</gene>
<keyword evidence="2" id="KW-1185">Reference proteome</keyword>
<dbReference type="InterPro" id="IPR029030">
    <property type="entry name" value="Caspase-like_dom_sf"/>
</dbReference>
<dbReference type="Gene3D" id="3.40.50.1460">
    <property type="match status" value="1"/>
</dbReference>